<reference evidence="3 4" key="1">
    <citation type="submission" date="2023-01" db="EMBL/GenBank/DDBJ databases">
        <title>Analysis of 21 Apiospora genomes using comparative genomics revels a genus with tremendous synthesis potential of carbohydrate active enzymes and secondary metabolites.</title>
        <authorList>
            <person name="Sorensen T."/>
        </authorList>
    </citation>
    <scope>NUCLEOTIDE SEQUENCE [LARGE SCALE GENOMIC DNA]</scope>
    <source>
        <strain evidence="3 4">CBS 83171</strain>
    </source>
</reference>
<evidence type="ECO:0000256" key="1">
    <source>
        <dbReference type="SAM" id="MobiDB-lite"/>
    </source>
</evidence>
<dbReference type="EMBL" id="JAQQWM010000007">
    <property type="protein sequence ID" value="KAK8057551.1"/>
    <property type="molecule type" value="Genomic_DNA"/>
</dbReference>
<keyword evidence="4" id="KW-1185">Reference proteome</keyword>
<sequence length="547" mass="59687">MTTTFDGPALAQDSEIYDPDEGLFRNSPPMKPLRPKLNLSPSPPPAIPLPRVSLPSNPGRKRKSSNRRRKVPPSQGDAVLIQYMDGGKRPDIAFEAGSRPLASSLGEGGEEEEEEGDDEEGSYTSSSGESSDIEIDDEHTHSPAMSPESRPTIPPAIDLKSLAASALSAVQADEPCDVQEPRERELVPQETFSSRNGDRSTSLRQQQRTPHPLPLRRETMSQAPKSVLAPPMSPYTSPATQDLYSPRQTSSQVLRHPSDAKSPTQLPTPSMHGDLPPIGSPQSEVNGHASLPPIRSQLGEQLSDHPGMTEKEHAMRHNPPPTPSFPNSPPAMSRIPVMGNPHASPPVSPNYAYSHSMPSPAHSIPILSPFHAAFSPPSTGNRLRSGSEFSSNNGDRPNNSDLPTPASSITDRMSIDNMTNPTGNFVCKFAGCNAAPFQTQYLLNSHANVHSSARPHYCAVKGCPRSEGGKGFKRKNEMIRHGLVHESPGYVCPFCPDREHKYPRPDNLQRHVRVHHVDKDKDDPLLRDVLSQRPDGPNRGRRRRGAP</sequence>
<organism evidence="3 4">
    <name type="scientific">Apiospora saccharicola</name>
    <dbReference type="NCBI Taxonomy" id="335842"/>
    <lineage>
        <taxon>Eukaryota</taxon>
        <taxon>Fungi</taxon>
        <taxon>Dikarya</taxon>
        <taxon>Ascomycota</taxon>
        <taxon>Pezizomycotina</taxon>
        <taxon>Sordariomycetes</taxon>
        <taxon>Xylariomycetidae</taxon>
        <taxon>Amphisphaeriales</taxon>
        <taxon>Apiosporaceae</taxon>
        <taxon>Apiospora</taxon>
    </lineage>
</organism>
<dbReference type="InterPro" id="IPR036236">
    <property type="entry name" value="Znf_C2H2_sf"/>
</dbReference>
<feature type="compositionally biased region" description="Polar residues" evidence="1">
    <location>
        <begin position="234"/>
        <end position="253"/>
    </location>
</feature>
<dbReference type="PANTHER" id="PTHR46179:SF19">
    <property type="entry name" value="C2H2 FINGER DOMAIN TRANSCRIPTION FACTOR (EUROFUNG)-RELATED"/>
    <property type="match status" value="1"/>
</dbReference>
<feature type="compositionally biased region" description="Basic residues" evidence="1">
    <location>
        <begin position="59"/>
        <end position="71"/>
    </location>
</feature>
<dbReference type="SUPFAM" id="SSF57667">
    <property type="entry name" value="beta-beta-alpha zinc fingers"/>
    <property type="match status" value="1"/>
</dbReference>
<evidence type="ECO:0000259" key="2">
    <source>
        <dbReference type="SMART" id="SM00355"/>
    </source>
</evidence>
<feature type="compositionally biased region" description="Acidic residues" evidence="1">
    <location>
        <begin position="108"/>
        <end position="121"/>
    </location>
</feature>
<dbReference type="PANTHER" id="PTHR46179">
    <property type="entry name" value="ZINC FINGER PROTEIN"/>
    <property type="match status" value="1"/>
</dbReference>
<feature type="domain" description="C2H2-type" evidence="2">
    <location>
        <begin position="425"/>
        <end position="450"/>
    </location>
</feature>
<feature type="compositionally biased region" description="Low complexity" evidence="1">
    <location>
        <begin position="49"/>
        <end position="58"/>
    </location>
</feature>
<proteinExistence type="predicted"/>
<feature type="compositionally biased region" description="Pro residues" evidence="1">
    <location>
        <begin position="318"/>
        <end position="329"/>
    </location>
</feature>
<dbReference type="Proteomes" id="UP001446871">
    <property type="component" value="Unassembled WGS sequence"/>
</dbReference>
<protein>
    <recommendedName>
        <fullName evidence="2">C2H2-type domain-containing protein</fullName>
    </recommendedName>
</protein>
<dbReference type="InterPro" id="IPR051061">
    <property type="entry name" value="Zinc_finger_trans_reg"/>
</dbReference>
<feature type="compositionally biased region" description="Polar residues" evidence="1">
    <location>
        <begin position="190"/>
        <end position="209"/>
    </location>
</feature>
<feature type="compositionally biased region" description="Basic and acidic residues" evidence="1">
    <location>
        <begin position="515"/>
        <end position="526"/>
    </location>
</feature>
<feature type="region of interest" description="Disordered" evidence="1">
    <location>
        <begin position="376"/>
        <end position="411"/>
    </location>
</feature>
<name>A0ABR1UF84_9PEZI</name>
<evidence type="ECO:0000313" key="4">
    <source>
        <dbReference type="Proteomes" id="UP001446871"/>
    </source>
</evidence>
<gene>
    <name evidence="3" type="ORF">PG996_011488</name>
</gene>
<dbReference type="Gene3D" id="3.30.160.60">
    <property type="entry name" value="Classic Zinc Finger"/>
    <property type="match status" value="1"/>
</dbReference>
<dbReference type="SMART" id="SM00355">
    <property type="entry name" value="ZnF_C2H2"/>
    <property type="match status" value="3"/>
</dbReference>
<comment type="caution">
    <text evidence="3">The sequence shown here is derived from an EMBL/GenBank/DDBJ whole genome shotgun (WGS) entry which is preliminary data.</text>
</comment>
<feature type="region of interest" description="Disordered" evidence="1">
    <location>
        <begin position="1"/>
        <end position="341"/>
    </location>
</feature>
<feature type="compositionally biased region" description="Low complexity" evidence="1">
    <location>
        <begin position="159"/>
        <end position="169"/>
    </location>
</feature>
<accession>A0ABR1UF84</accession>
<feature type="domain" description="C2H2-type" evidence="2">
    <location>
        <begin position="490"/>
        <end position="515"/>
    </location>
</feature>
<dbReference type="InterPro" id="IPR013087">
    <property type="entry name" value="Znf_C2H2_type"/>
</dbReference>
<evidence type="ECO:0000313" key="3">
    <source>
        <dbReference type="EMBL" id="KAK8057551.1"/>
    </source>
</evidence>
<feature type="region of interest" description="Disordered" evidence="1">
    <location>
        <begin position="515"/>
        <end position="547"/>
    </location>
</feature>
<feature type="domain" description="C2H2-type" evidence="2">
    <location>
        <begin position="456"/>
        <end position="485"/>
    </location>
</feature>